<dbReference type="Proteomes" id="UP000095281">
    <property type="component" value="Unplaced"/>
</dbReference>
<evidence type="ECO:0000313" key="3">
    <source>
        <dbReference type="WBParaSite" id="MhA1_Contig581.frz3.gene2"/>
    </source>
</evidence>
<organism evidence="2 3">
    <name type="scientific">Meloidogyne hapla</name>
    <name type="common">Root-knot nematode worm</name>
    <dbReference type="NCBI Taxonomy" id="6305"/>
    <lineage>
        <taxon>Eukaryota</taxon>
        <taxon>Metazoa</taxon>
        <taxon>Ecdysozoa</taxon>
        <taxon>Nematoda</taxon>
        <taxon>Chromadorea</taxon>
        <taxon>Rhabditida</taxon>
        <taxon>Tylenchina</taxon>
        <taxon>Tylenchomorpha</taxon>
        <taxon>Tylenchoidea</taxon>
        <taxon>Meloidogynidae</taxon>
        <taxon>Meloidogyninae</taxon>
        <taxon>Meloidogyne</taxon>
    </lineage>
</organism>
<dbReference type="InterPro" id="IPR013783">
    <property type="entry name" value="Ig-like_fold"/>
</dbReference>
<feature type="domain" description="Ig-like" evidence="1">
    <location>
        <begin position="23"/>
        <end position="104"/>
    </location>
</feature>
<dbReference type="Pfam" id="PF13927">
    <property type="entry name" value="Ig_3"/>
    <property type="match status" value="1"/>
</dbReference>
<dbReference type="WBParaSite" id="MhA1_Contig581.frz3.gene2">
    <property type="protein sequence ID" value="MhA1_Contig581.frz3.gene2"/>
    <property type="gene ID" value="MhA1_Contig581.frz3.gene2"/>
</dbReference>
<evidence type="ECO:0000313" key="2">
    <source>
        <dbReference type="Proteomes" id="UP000095281"/>
    </source>
</evidence>
<sequence>MFFMTEFKFFFFYYKKVKLSEIFSCHISFFKILFFIEGQTNFKNFRYRWLKDNSTFPVNVYRDRIVTNSDNGSLIFTKFSESDEGEYQCLASNDNGTAYSEKIKLLLAWINPFPDDFDRPEVVNVPLTRPYARDCTPPDSNPPAMIFWILRSPDNIKHISGINSSHISSNERVRNFFK</sequence>
<protein>
    <submittedName>
        <fullName evidence="3">Ig-like domain-containing protein</fullName>
    </submittedName>
</protein>
<evidence type="ECO:0000259" key="1">
    <source>
        <dbReference type="PROSITE" id="PS50835"/>
    </source>
</evidence>
<reference evidence="3" key="1">
    <citation type="submission" date="2016-11" db="UniProtKB">
        <authorList>
            <consortium name="WormBaseParasite"/>
        </authorList>
    </citation>
    <scope>IDENTIFICATION</scope>
</reference>
<accession>A0A1I8BTL9</accession>
<dbReference type="PROSITE" id="PS50835">
    <property type="entry name" value="IG_LIKE"/>
    <property type="match status" value="1"/>
</dbReference>
<name>A0A1I8BTL9_MELHA</name>
<dbReference type="Gene3D" id="2.60.40.10">
    <property type="entry name" value="Immunoglobulins"/>
    <property type="match status" value="1"/>
</dbReference>
<proteinExistence type="predicted"/>
<dbReference type="SUPFAM" id="SSF48726">
    <property type="entry name" value="Immunoglobulin"/>
    <property type="match status" value="1"/>
</dbReference>
<dbReference type="AlphaFoldDB" id="A0A1I8BTL9"/>
<dbReference type="InterPro" id="IPR036179">
    <property type="entry name" value="Ig-like_dom_sf"/>
</dbReference>
<dbReference type="InterPro" id="IPR007110">
    <property type="entry name" value="Ig-like_dom"/>
</dbReference>
<keyword evidence="2" id="KW-1185">Reference proteome</keyword>